<feature type="compositionally biased region" description="Polar residues" evidence="1">
    <location>
        <begin position="406"/>
        <end position="422"/>
    </location>
</feature>
<feature type="transmembrane region" description="Helical" evidence="2">
    <location>
        <begin position="243"/>
        <end position="266"/>
    </location>
</feature>
<feature type="transmembrane region" description="Helical" evidence="2">
    <location>
        <begin position="299"/>
        <end position="323"/>
    </location>
</feature>
<keyword evidence="2" id="KW-0472">Membrane</keyword>
<dbReference type="Proteomes" id="UP000816034">
    <property type="component" value="Unassembled WGS sequence"/>
</dbReference>
<keyword evidence="2" id="KW-1133">Transmembrane helix</keyword>
<feature type="transmembrane region" description="Helical" evidence="2">
    <location>
        <begin position="66"/>
        <end position="89"/>
    </location>
</feature>
<dbReference type="GeneID" id="68094967"/>
<feature type="transmembrane region" description="Helical" evidence="2">
    <location>
        <begin position="109"/>
        <end position="131"/>
    </location>
</feature>
<accession>A0AA88GQ10</accession>
<sequence>MAMITSSSSVPHHHHASLSRIHIHPLVSQFYLQEDFPFETTPARSSSNTSNLLSIIPSFAVNVSSLVNSFIFIIAFVLFFAVVIGMFLVAKSSSPSYVMKRSIQRNQKILLFLTCTMVFIQICGLMIRVLYNGFSLGYNLQHREVVFDEYFVVTQVFGMIENFLIEVQTVTIFIIMCFIQNVFLKTAYRAGTMKKRVFIILVYLSNISTFLFSFITLSIVIAIAATNLLVKLSVLVTDQIPLYATALLIYLILVSMQSILFVYFGIRVMRTIRQRSLNLKQETNRNAFINAIQKPFIKVLILTMSMCLSTFIQILSAIASVLSSSFSGDTITISYFLNSFGILLFAVCVVMLYNPLFAQDKFNMDMYAEQERDRQLVEKGLGSQMSSPRIRSIAYEKSMSVSALSLNSDSNVENTPRSSQQNGEGGSGREFDDAKSEVSNI</sequence>
<evidence type="ECO:0000313" key="4">
    <source>
        <dbReference type="Proteomes" id="UP000816034"/>
    </source>
</evidence>
<feature type="transmembrane region" description="Helical" evidence="2">
    <location>
        <begin position="163"/>
        <end position="184"/>
    </location>
</feature>
<keyword evidence="2" id="KW-0812">Transmembrane</keyword>
<gene>
    <name evidence="3" type="ORF">C9374_002511</name>
</gene>
<proteinExistence type="predicted"/>
<keyword evidence="4" id="KW-1185">Reference proteome</keyword>
<feature type="transmembrane region" description="Helical" evidence="2">
    <location>
        <begin position="335"/>
        <end position="356"/>
    </location>
</feature>
<dbReference type="AlphaFoldDB" id="A0AA88GQ10"/>
<feature type="transmembrane region" description="Helical" evidence="2">
    <location>
        <begin position="196"/>
        <end position="223"/>
    </location>
</feature>
<dbReference type="RefSeq" id="XP_044550759.1">
    <property type="nucleotide sequence ID" value="XM_044691938.1"/>
</dbReference>
<protein>
    <submittedName>
        <fullName evidence="3">Uncharacterized protein</fullName>
    </submittedName>
</protein>
<evidence type="ECO:0000256" key="1">
    <source>
        <dbReference type="SAM" id="MobiDB-lite"/>
    </source>
</evidence>
<evidence type="ECO:0000313" key="3">
    <source>
        <dbReference type="EMBL" id="KAG2386767.1"/>
    </source>
</evidence>
<comment type="caution">
    <text evidence="3">The sequence shown here is derived from an EMBL/GenBank/DDBJ whole genome shotgun (WGS) entry which is preliminary data.</text>
</comment>
<dbReference type="EMBL" id="PYSW02000015">
    <property type="protein sequence ID" value="KAG2386767.1"/>
    <property type="molecule type" value="Genomic_DNA"/>
</dbReference>
<reference evidence="3 4" key="1">
    <citation type="journal article" date="2018" name="BMC Genomics">
        <title>The genome of Naegleria lovaniensis, the basis for a comparative approach to unravel pathogenicity factors of the human pathogenic amoeba N. fowleri.</title>
        <authorList>
            <person name="Liechti N."/>
            <person name="Schurch N."/>
            <person name="Bruggmann R."/>
            <person name="Wittwer M."/>
        </authorList>
    </citation>
    <scope>NUCLEOTIDE SEQUENCE [LARGE SCALE GENOMIC DNA]</scope>
    <source>
        <strain evidence="3 4">ATCC 30569</strain>
    </source>
</reference>
<feature type="region of interest" description="Disordered" evidence="1">
    <location>
        <begin position="406"/>
        <end position="441"/>
    </location>
</feature>
<feature type="compositionally biased region" description="Basic and acidic residues" evidence="1">
    <location>
        <begin position="427"/>
        <end position="441"/>
    </location>
</feature>
<organism evidence="3 4">
    <name type="scientific">Naegleria lovaniensis</name>
    <name type="common">Amoeba</name>
    <dbReference type="NCBI Taxonomy" id="51637"/>
    <lineage>
        <taxon>Eukaryota</taxon>
        <taxon>Discoba</taxon>
        <taxon>Heterolobosea</taxon>
        <taxon>Tetramitia</taxon>
        <taxon>Eutetramitia</taxon>
        <taxon>Vahlkampfiidae</taxon>
        <taxon>Naegleria</taxon>
    </lineage>
</organism>
<name>A0AA88GQ10_NAELO</name>
<evidence type="ECO:0000256" key="2">
    <source>
        <dbReference type="SAM" id="Phobius"/>
    </source>
</evidence>